<dbReference type="RefSeq" id="WP_160113582.1">
    <property type="nucleotide sequence ID" value="NZ_LT669839.1"/>
</dbReference>
<accession>A0A1M4PNG4</accession>
<feature type="transmembrane region" description="Helical" evidence="1">
    <location>
        <begin position="109"/>
        <end position="132"/>
    </location>
</feature>
<dbReference type="Proteomes" id="UP000245423">
    <property type="component" value="Chromosome 1"/>
</dbReference>
<keyword evidence="3" id="KW-1185">Reference proteome</keyword>
<feature type="transmembrane region" description="Helical" evidence="1">
    <location>
        <begin position="144"/>
        <end position="163"/>
    </location>
</feature>
<evidence type="ECO:0000313" key="2">
    <source>
        <dbReference type="EMBL" id="SHD76976.1"/>
    </source>
</evidence>
<evidence type="ECO:0000256" key="1">
    <source>
        <dbReference type="SAM" id="Phobius"/>
    </source>
</evidence>
<dbReference type="AlphaFoldDB" id="A0A1M4PNG4"/>
<name>A0A1M4PNG4_9FIRM</name>
<protein>
    <recommendedName>
        <fullName evidence="4">Sporulation integral membrane protein YlbJ</fullName>
    </recommendedName>
</protein>
<evidence type="ECO:0000313" key="3">
    <source>
        <dbReference type="Proteomes" id="UP000245423"/>
    </source>
</evidence>
<keyword evidence="1" id="KW-0472">Membrane</keyword>
<gene>
    <name evidence="2" type="ORF">CUESP1_1613</name>
</gene>
<sequence length="200" mass="22293">MLGAVAIGMLNNPTIAPLILYPHYLGTITLGVIFRFYKSKDNPSTISIKNKWNKKNFKIPTLKNNFSIGSALGNSVKNSLNTIALIGGFIIFYSVLVELLFISKLFNQIAHMIVHIIPLNMDVVKGIIAGLLELTTGCKVISQAPIDLIYKVLIINFLIGWSGLSIHSQALNFINGTDIDSKIYIFAKFLSWYFFFLSMD</sequence>
<evidence type="ECO:0008006" key="4">
    <source>
        <dbReference type="Google" id="ProtNLM"/>
    </source>
</evidence>
<feature type="transmembrane region" description="Helical" evidence="1">
    <location>
        <begin position="83"/>
        <end position="103"/>
    </location>
</feature>
<feature type="transmembrane region" description="Helical" evidence="1">
    <location>
        <begin position="183"/>
        <end position="199"/>
    </location>
</feature>
<feature type="transmembrane region" description="Helical" evidence="1">
    <location>
        <begin position="18"/>
        <end position="37"/>
    </location>
</feature>
<dbReference type="OrthoDB" id="1645614at2"/>
<dbReference type="EMBL" id="LT669839">
    <property type="protein sequence ID" value="SHD76976.1"/>
    <property type="molecule type" value="Genomic_DNA"/>
</dbReference>
<keyword evidence="1" id="KW-1133">Transmembrane helix</keyword>
<organism evidence="2 3">
    <name type="scientific">[Clostridium] ultunense Esp</name>
    <dbReference type="NCBI Taxonomy" id="1288971"/>
    <lineage>
        <taxon>Bacteria</taxon>
        <taxon>Bacillati</taxon>
        <taxon>Bacillota</taxon>
        <taxon>Tissierellia</taxon>
        <taxon>Tissierellales</taxon>
        <taxon>Tepidimicrobiaceae</taxon>
        <taxon>Schnuerera</taxon>
    </lineage>
</organism>
<proteinExistence type="predicted"/>
<reference evidence="2 3" key="1">
    <citation type="submission" date="2016-11" db="EMBL/GenBank/DDBJ databases">
        <authorList>
            <person name="Manzoor S."/>
        </authorList>
    </citation>
    <scope>NUCLEOTIDE SEQUENCE [LARGE SCALE GENOMIC DNA]</scope>
    <source>
        <strain evidence="2">Clostridium ultunense strain Esp</strain>
    </source>
</reference>
<keyword evidence="1" id="KW-0812">Transmembrane</keyword>